<evidence type="ECO:0000313" key="3">
    <source>
        <dbReference type="EMBL" id="BBI33358.1"/>
    </source>
</evidence>
<keyword evidence="4" id="KW-1185">Reference proteome</keyword>
<dbReference type="RefSeq" id="WP_130608932.1">
    <property type="nucleotide sequence ID" value="NZ_AP019400.1"/>
</dbReference>
<evidence type="ECO:0000256" key="1">
    <source>
        <dbReference type="ARBA" id="ARBA00006817"/>
    </source>
</evidence>
<dbReference type="AlphaFoldDB" id="A0A3T1D5P4"/>
<evidence type="ECO:0000313" key="4">
    <source>
        <dbReference type="Proteomes" id="UP000289856"/>
    </source>
</evidence>
<accession>A0A3T1D5P4</accession>
<dbReference type="EMBL" id="AP019400">
    <property type="protein sequence ID" value="BBI33358.1"/>
    <property type="molecule type" value="Genomic_DNA"/>
</dbReference>
<dbReference type="Pfam" id="PF08327">
    <property type="entry name" value="AHSA1"/>
    <property type="match status" value="1"/>
</dbReference>
<gene>
    <name evidence="3" type="ORF">KCTCHS21_27570</name>
</gene>
<comment type="similarity">
    <text evidence="1">Belongs to the AHA1 family.</text>
</comment>
<sequence>MSSKSNMQDIVITREFNYPVELVWKAWTDPSLVMQWWGPSYYTSPRCKIDFREGGKFVFSMLAPAEQGGLESFSAGVYKKIVPMERLEFNQYLSDEDGNEIDPSQLGLTDFPKNIEFIIEFIAKGNQTELKITEFGWSESQMRKFAIMGMNQSLDKLIKYFDSLPS</sequence>
<proteinExistence type="inferred from homology"/>
<dbReference type="OrthoDB" id="2580049at2"/>
<organism evidence="3 4">
    <name type="scientific">Cohnella abietis</name>
    <dbReference type="NCBI Taxonomy" id="2507935"/>
    <lineage>
        <taxon>Bacteria</taxon>
        <taxon>Bacillati</taxon>
        <taxon>Bacillota</taxon>
        <taxon>Bacilli</taxon>
        <taxon>Bacillales</taxon>
        <taxon>Paenibacillaceae</taxon>
        <taxon>Cohnella</taxon>
    </lineage>
</organism>
<protein>
    <submittedName>
        <fullName evidence="3">ATPase</fullName>
    </submittedName>
</protein>
<reference evidence="3 4" key="1">
    <citation type="submission" date="2019-01" db="EMBL/GenBank/DDBJ databases">
        <title>Complete genome sequence of Cohnella hallensis HS21 isolated from Korean fir (Abies koreana) rhizospheric soil.</title>
        <authorList>
            <person name="Jiang L."/>
            <person name="Kang S.W."/>
            <person name="Kim S."/>
            <person name="Jung J."/>
            <person name="Kim C.Y."/>
            <person name="Kim D.H."/>
            <person name="Kim S.W."/>
            <person name="Lee J."/>
        </authorList>
    </citation>
    <scope>NUCLEOTIDE SEQUENCE [LARGE SCALE GENOMIC DNA]</scope>
    <source>
        <strain evidence="3 4">HS21</strain>
    </source>
</reference>
<feature type="domain" description="Activator of Hsp90 ATPase homologue 1/2-like C-terminal" evidence="2">
    <location>
        <begin position="17"/>
        <end position="161"/>
    </location>
</feature>
<dbReference type="SUPFAM" id="SSF55961">
    <property type="entry name" value="Bet v1-like"/>
    <property type="match status" value="1"/>
</dbReference>
<dbReference type="KEGG" id="cohn:KCTCHS21_27570"/>
<evidence type="ECO:0000259" key="2">
    <source>
        <dbReference type="Pfam" id="PF08327"/>
    </source>
</evidence>
<name>A0A3T1D5P4_9BACL</name>
<dbReference type="Gene3D" id="3.30.530.20">
    <property type="match status" value="1"/>
</dbReference>
<dbReference type="InterPro" id="IPR013538">
    <property type="entry name" value="ASHA1/2-like_C"/>
</dbReference>
<dbReference type="CDD" id="cd07814">
    <property type="entry name" value="SRPBCC_CalC_Aha1-like"/>
    <property type="match status" value="1"/>
</dbReference>
<dbReference type="Proteomes" id="UP000289856">
    <property type="component" value="Chromosome"/>
</dbReference>
<dbReference type="InterPro" id="IPR023393">
    <property type="entry name" value="START-like_dom_sf"/>
</dbReference>